<keyword evidence="7" id="KW-0150">Chloroplast</keyword>
<accession>A0AAV8SCY7</accession>
<keyword evidence="3 7" id="KW-0812">Transmembrane</keyword>
<comment type="subcellular location">
    <subcellularLocation>
        <location evidence="1">Plastid</location>
        <location evidence="1">Chloroplast inner membrane</location>
        <topology evidence="1">Multi-pass membrane protein</topology>
    </subcellularLocation>
    <subcellularLocation>
        <location evidence="7">Plastid</location>
        <location evidence="7">Chloroplast membrane</location>
        <topology evidence="7">Multi-pass membrane protein</topology>
    </subcellularLocation>
</comment>
<dbReference type="AlphaFoldDB" id="A0AAV8SCY7"/>
<evidence type="ECO:0000313" key="8">
    <source>
        <dbReference type="EMBL" id="KAJ8749909.1"/>
    </source>
</evidence>
<feature type="transmembrane region" description="Helical" evidence="7">
    <location>
        <begin position="6"/>
        <end position="26"/>
    </location>
</feature>
<organism evidence="8 9">
    <name type="scientific">Erythroxylum novogranatense</name>
    <dbReference type="NCBI Taxonomy" id="1862640"/>
    <lineage>
        <taxon>Eukaryota</taxon>
        <taxon>Viridiplantae</taxon>
        <taxon>Streptophyta</taxon>
        <taxon>Embryophyta</taxon>
        <taxon>Tracheophyta</taxon>
        <taxon>Spermatophyta</taxon>
        <taxon>Magnoliopsida</taxon>
        <taxon>eudicotyledons</taxon>
        <taxon>Gunneridae</taxon>
        <taxon>Pentapetalae</taxon>
        <taxon>rosids</taxon>
        <taxon>fabids</taxon>
        <taxon>Malpighiales</taxon>
        <taxon>Erythroxylaceae</taxon>
        <taxon>Erythroxylum</taxon>
    </lineage>
</organism>
<sequence length="89" mass="10287">MPILIHYRFIPYASFITFFGLYLGVVRNPNFSQYMRFNSIRCNGFGFKLMVWGYNVMFVFSCFCFVLVSCVMGKTPYLPFVADATGGQM</sequence>
<evidence type="ECO:0000313" key="9">
    <source>
        <dbReference type="Proteomes" id="UP001159364"/>
    </source>
</evidence>
<evidence type="ECO:0000256" key="3">
    <source>
        <dbReference type="ARBA" id="ARBA00022692"/>
    </source>
</evidence>
<dbReference type="InterPro" id="IPR005691">
    <property type="entry name" value="Tic20"/>
</dbReference>
<evidence type="ECO:0000256" key="2">
    <source>
        <dbReference type="ARBA" id="ARBA00009596"/>
    </source>
</evidence>
<protein>
    <recommendedName>
        <fullName evidence="7">Protein TIC 20</fullName>
    </recommendedName>
</protein>
<proteinExistence type="inferred from homology"/>
<evidence type="ECO:0000256" key="4">
    <source>
        <dbReference type="ARBA" id="ARBA00022780"/>
    </source>
</evidence>
<keyword evidence="6 7" id="KW-0472">Membrane</keyword>
<reference evidence="8 9" key="1">
    <citation type="submission" date="2021-09" db="EMBL/GenBank/DDBJ databases">
        <title>Genomic insights and catalytic innovation underlie evolution of tropane alkaloids biosynthesis.</title>
        <authorList>
            <person name="Wang Y.-J."/>
            <person name="Tian T."/>
            <person name="Huang J.-P."/>
            <person name="Huang S.-X."/>
        </authorList>
    </citation>
    <scope>NUCLEOTIDE SEQUENCE [LARGE SCALE GENOMIC DNA]</scope>
    <source>
        <strain evidence="8">KIB-2018</strain>
        <tissue evidence="8">Leaf</tissue>
    </source>
</reference>
<dbReference type="PANTHER" id="PTHR33510">
    <property type="entry name" value="PROTEIN TIC 20-II, CHLOROPLASTIC"/>
    <property type="match status" value="1"/>
</dbReference>
<dbReference type="Pfam" id="PF16166">
    <property type="entry name" value="TIC20"/>
    <property type="match status" value="1"/>
</dbReference>
<dbReference type="Proteomes" id="UP001159364">
    <property type="component" value="Linkage Group LG11"/>
</dbReference>
<evidence type="ECO:0000256" key="1">
    <source>
        <dbReference type="ARBA" id="ARBA00004478"/>
    </source>
</evidence>
<evidence type="ECO:0000256" key="5">
    <source>
        <dbReference type="ARBA" id="ARBA00022989"/>
    </source>
</evidence>
<keyword evidence="5 7" id="KW-1133">Transmembrane helix</keyword>
<keyword evidence="4" id="KW-1001">Plastid inner membrane</keyword>
<comment type="caution">
    <text evidence="8">The sequence shown here is derived from an EMBL/GenBank/DDBJ whole genome shotgun (WGS) entry which is preliminary data.</text>
</comment>
<keyword evidence="9" id="KW-1185">Reference proteome</keyword>
<keyword evidence="7" id="KW-0934">Plastid</keyword>
<name>A0AAV8SCY7_9ROSI</name>
<dbReference type="PANTHER" id="PTHR33510:SF5">
    <property type="entry name" value="PROTEIN TIC 20-II, CHLOROPLASTIC"/>
    <property type="match status" value="1"/>
</dbReference>
<dbReference type="EMBL" id="JAIWQS010000011">
    <property type="protein sequence ID" value="KAJ8749909.1"/>
    <property type="molecule type" value="Genomic_DNA"/>
</dbReference>
<comment type="function">
    <text evidence="7">Involved in protein precursor import into chloroplasts.</text>
</comment>
<evidence type="ECO:0000256" key="7">
    <source>
        <dbReference type="RuleBase" id="RU367003"/>
    </source>
</evidence>
<comment type="caution">
    <text evidence="7">Lacks conserved residue(s) required for the propagation of feature annotation.</text>
</comment>
<gene>
    <name evidence="8" type="ORF">K2173_013824</name>
</gene>
<evidence type="ECO:0000256" key="6">
    <source>
        <dbReference type="ARBA" id="ARBA00023136"/>
    </source>
</evidence>
<comment type="similarity">
    <text evidence="2 7">Belongs to the Tic20 family.</text>
</comment>
<dbReference type="GO" id="GO:0009706">
    <property type="term" value="C:chloroplast inner membrane"/>
    <property type="evidence" value="ECO:0007669"/>
    <property type="project" value="UniProtKB-SubCell"/>
</dbReference>
<feature type="transmembrane region" description="Helical" evidence="7">
    <location>
        <begin position="47"/>
        <end position="68"/>
    </location>
</feature>